<dbReference type="PIRSF" id="PIRSF000267">
    <property type="entry name" value="Cyt_oxidse_sub2"/>
    <property type="match status" value="1"/>
</dbReference>
<sequence length="334" mass="36219">MTLADFWFIAITVLWMGFFILEGFDFGVGMLHGPVGKDEAGRRAAIATIGPLWDGNEVWLVVAGAAIFAAFPGWYATMFSGLYLAMVLLLVALILRGTSFEFRSKASSQRSRDTFSHLLTIASAVAPFLLGVALGDLLVGLPIGADQEFTGTFLDLLQPYALFVGITFVVLAAMHGATFLTLKTTGEVRERAARLARRIAPVAAVVVLIFAIWTHATAGKGFFPNVIEIAVVLAVLAAAWLIKENREGWAFTITTIAMASTVLAIFTDLYPRVMVSSTSAAYSLTVANTASGSYALKVMTVVLVVFLPAVLIYQSWTYHVFRQRISHHDLRGDD</sequence>
<protein>
    <submittedName>
        <fullName evidence="13">Cytochrome c oxidase assembly protein</fullName>
    </submittedName>
</protein>
<evidence type="ECO:0000256" key="3">
    <source>
        <dbReference type="ARBA" id="ARBA00022448"/>
    </source>
</evidence>
<dbReference type="GO" id="GO:0019646">
    <property type="term" value="P:aerobic electron transport chain"/>
    <property type="evidence" value="ECO:0007669"/>
    <property type="project" value="TreeGrafter"/>
</dbReference>
<dbReference type="NCBIfam" id="TIGR00203">
    <property type="entry name" value="cydB"/>
    <property type="match status" value="1"/>
</dbReference>
<keyword evidence="6 12" id="KW-0812">Transmembrane</keyword>
<dbReference type="RefSeq" id="WP_203907509.1">
    <property type="nucleotide sequence ID" value="NZ_BONY01000008.1"/>
</dbReference>
<evidence type="ECO:0000256" key="10">
    <source>
        <dbReference type="ARBA" id="ARBA00023004"/>
    </source>
</evidence>
<feature type="transmembrane region" description="Helical" evidence="12">
    <location>
        <begin position="222"/>
        <end position="242"/>
    </location>
</feature>
<dbReference type="GO" id="GO:0005886">
    <property type="term" value="C:plasma membrane"/>
    <property type="evidence" value="ECO:0007669"/>
    <property type="project" value="UniProtKB-SubCell"/>
</dbReference>
<keyword evidence="10" id="KW-0408">Iron</keyword>
<dbReference type="Proteomes" id="UP000612899">
    <property type="component" value="Unassembled WGS sequence"/>
</dbReference>
<proteinExistence type="inferred from homology"/>
<feature type="transmembrane region" description="Helical" evidence="12">
    <location>
        <begin position="294"/>
        <end position="313"/>
    </location>
</feature>
<feature type="transmembrane region" description="Helical" evidence="12">
    <location>
        <begin position="81"/>
        <end position="98"/>
    </location>
</feature>
<keyword evidence="7" id="KW-0479">Metal-binding</keyword>
<keyword evidence="14" id="KW-1185">Reference proteome</keyword>
<keyword evidence="3" id="KW-0813">Transport</keyword>
<dbReference type="AlphaFoldDB" id="A0A8J3VDI9"/>
<dbReference type="PANTHER" id="PTHR43141:SF5">
    <property type="entry name" value="CYTOCHROME BD-I UBIQUINOL OXIDASE SUBUNIT 2"/>
    <property type="match status" value="1"/>
</dbReference>
<name>A0A8J3VDI9_9ACTN</name>
<evidence type="ECO:0000256" key="9">
    <source>
        <dbReference type="ARBA" id="ARBA00022989"/>
    </source>
</evidence>
<feature type="transmembrane region" description="Helical" evidence="12">
    <location>
        <begin position="160"/>
        <end position="183"/>
    </location>
</feature>
<dbReference type="InterPro" id="IPR003317">
    <property type="entry name" value="Cyt-d_oxidase_su2"/>
</dbReference>
<evidence type="ECO:0000256" key="2">
    <source>
        <dbReference type="ARBA" id="ARBA00007543"/>
    </source>
</evidence>
<organism evidence="13 14">
    <name type="scientific">Rhizocola hellebori</name>
    <dbReference type="NCBI Taxonomy" id="1392758"/>
    <lineage>
        <taxon>Bacteria</taxon>
        <taxon>Bacillati</taxon>
        <taxon>Actinomycetota</taxon>
        <taxon>Actinomycetes</taxon>
        <taxon>Micromonosporales</taxon>
        <taxon>Micromonosporaceae</taxon>
        <taxon>Rhizocola</taxon>
    </lineage>
</organism>
<comment type="similarity">
    <text evidence="2">Belongs to the cytochrome ubiquinol oxidase subunit 2 family.</text>
</comment>
<evidence type="ECO:0000256" key="6">
    <source>
        <dbReference type="ARBA" id="ARBA00022692"/>
    </source>
</evidence>
<evidence type="ECO:0000256" key="7">
    <source>
        <dbReference type="ARBA" id="ARBA00022723"/>
    </source>
</evidence>
<keyword evidence="4" id="KW-1003">Cell membrane</keyword>
<keyword evidence="9 12" id="KW-1133">Transmembrane helix</keyword>
<dbReference type="GO" id="GO:0046872">
    <property type="term" value="F:metal ion binding"/>
    <property type="evidence" value="ECO:0007669"/>
    <property type="project" value="UniProtKB-KW"/>
</dbReference>
<evidence type="ECO:0000256" key="11">
    <source>
        <dbReference type="ARBA" id="ARBA00023136"/>
    </source>
</evidence>
<feature type="transmembrane region" description="Helical" evidence="12">
    <location>
        <begin position="249"/>
        <end position="267"/>
    </location>
</feature>
<evidence type="ECO:0000256" key="12">
    <source>
        <dbReference type="SAM" id="Phobius"/>
    </source>
</evidence>
<dbReference type="EMBL" id="BONY01000008">
    <property type="protein sequence ID" value="GIH03609.1"/>
    <property type="molecule type" value="Genomic_DNA"/>
</dbReference>
<dbReference type="PANTHER" id="PTHR43141">
    <property type="entry name" value="CYTOCHROME BD2 SUBUNIT II"/>
    <property type="match status" value="1"/>
</dbReference>
<evidence type="ECO:0000256" key="8">
    <source>
        <dbReference type="ARBA" id="ARBA00022982"/>
    </source>
</evidence>
<dbReference type="Pfam" id="PF02322">
    <property type="entry name" value="Cyt_bd_oxida_II"/>
    <property type="match status" value="1"/>
</dbReference>
<comment type="subcellular location">
    <subcellularLocation>
        <location evidence="1">Cell membrane</location>
        <topology evidence="1">Multi-pass membrane protein</topology>
    </subcellularLocation>
</comment>
<dbReference type="GO" id="GO:0009055">
    <property type="term" value="F:electron transfer activity"/>
    <property type="evidence" value="ECO:0007669"/>
    <property type="project" value="TreeGrafter"/>
</dbReference>
<evidence type="ECO:0000313" key="13">
    <source>
        <dbReference type="EMBL" id="GIH03609.1"/>
    </source>
</evidence>
<evidence type="ECO:0000256" key="5">
    <source>
        <dbReference type="ARBA" id="ARBA00022617"/>
    </source>
</evidence>
<dbReference type="GO" id="GO:0070069">
    <property type="term" value="C:cytochrome complex"/>
    <property type="evidence" value="ECO:0007669"/>
    <property type="project" value="TreeGrafter"/>
</dbReference>
<keyword evidence="8" id="KW-0249">Electron transport</keyword>
<dbReference type="GO" id="GO:0016682">
    <property type="term" value="F:oxidoreductase activity, acting on diphenols and related substances as donors, oxygen as acceptor"/>
    <property type="evidence" value="ECO:0007669"/>
    <property type="project" value="TreeGrafter"/>
</dbReference>
<accession>A0A8J3VDI9</accession>
<keyword evidence="11 12" id="KW-0472">Membrane</keyword>
<evidence type="ECO:0000256" key="4">
    <source>
        <dbReference type="ARBA" id="ARBA00022475"/>
    </source>
</evidence>
<keyword evidence="5" id="KW-0349">Heme</keyword>
<feature type="transmembrane region" description="Helical" evidence="12">
    <location>
        <begin position="195"/>
        <end position="216"/>
    </location>
</feature>
<comment type="caution">
    <text evidence="13">The sequence shown here is derived from an EMBL/GenBank/DDBJ whole genome shotgun (WGS) entry which is preliminary data.</text>
</comment>
<gene>
    <name evidence="13" type="primary">cydB</name>
    <name evidence="13" type="ORF">Rhe02_16760</name>
</gene>
<evidence type="ECO:0000256" key="1">
    <source>
        <dbReference type="ARBA" id="ARBA00004651"/>
    </source>
</evidence>
<feature type="transmembrane region" description="Helical" evidence="12">
    <location>
        <begin position="118"/>
        <end position="140"/>
    </location>
</feature>
<feature type="transmembrane region" description="Helical" evidence="12">
    <location>
        <begin position="6"/>
        <end position="24"/>
    </location>
</feature>
<evidence type="ECO:0000313" key="14">
    <source>
        <dbReference type="Proteomes" id="UP000612899"/>
    </source>
</evidence>
<reference evidence="13" key="1">
    <citation type="submission" date="2021-01" db="EMBL/GenBank/DDBJ databases">
        <title>Whole genome shotgun sequence of Rhizocola hellebori NBRC 109834.</title>
        <authorList>
            <person name="Komaki H."/>
            <person name="Tamura T."/>
        </authorList>
    </citation>
    <scope>NUCLEOTIDE SEQUENCE</scope>
    <source>
        <strain evidence="13">NBRC 109834</strain>
    </source>
</reference>